<protein>
    <recommendedName>
        <fullName evidence="4">Kinesin light chain</fullName>
    </recommendedName>
</protein>
<evidence type="ECO:0000313" key="2">
    <source>
        <dbReference type="EMBL" id="CAL1138707.1"/>
    </source>
</evidence>
<dbReference type="PANTHER" id="PTHR19959">
    <property type="entry name" value="KINESIN LIGHT CHAIN"/>
    <property type="match status" value="1"/>
</dbReference>
<evidence type="ECO:0000313" key="1">
    <source>
        <dbReference type="EMBL" id="CAI3985332.1"/>
    </source>
</evidence>
<dbReference type="Pfam" id="PF13424">
    <property type="entry name" value="TPR_12"/>
    <property type="match status" value="1"/>
</dbReference>
<dbReference type="OrthoDB" id="447973at2759"/>
<dbReference type="Proteomes" id="UP001152797">
    <property type="component" value="Unassembled WGS sequence"/>
</dbReference>
<dbReference type="InterPro" id="IPR011990">
    <property type="entry name" value="TPR-like_helical_dom_sf"/>
</dbReference>
<dbReference type="AlphaFoldDB" id="A0A9P1C627"/>
<dbReference type="SUPFAM" id="SSF48452">
    <property type="entry name" value="TPR-like"/>
    <property type="match status" value="1"/>
</dbReference>
<dbReference type="EMBL" id="CAMXCT020000979">
    <property type="protein sequence ID" value="CAL1138707.1"/>
    <property type="molecule type" value="Genomic_DNA"/>
</dbReference>
<proteinExistence type="predicted"/>
<dbReference type="EMBL" id="CAMXCT010000979">
    <property type="protein sequence ID" value="CAI3985332.1"/>
    <property type="molecule type" value="Genomic_DNA"/>
</dbReference>
<dbReference type="InterPro" id="IPR019734">
    <property type="entry name" value="TPR_rpt"/>
</dbReference>
<evidence type="ECO:0008006" key="4">
    <source>
        <dbReference type="Google" id="ProtNLM"/>
    </source>
</evidence>
<reference evidence="1" key="1">
    <citation type="submission" date="2022-10" db="EMBL/GenBank/DDBJ databases">
        <authorList>
            <person name="Chen Y."/>
            <person name="Dougan E. K."/>
            <person name="Chan C."/>
            <person name="Rhodes N."/>
            <person name="Thang M."/>
        </authorList>
    </citation>
    <scope>NUCLEOTIDE SEQUENCE</scope>
</reference>
<comment type="caution">
    <text evidence="1">The sequence shown here is derived from an EMBL/GenBank/DDBJ whole genome shotgun (WGS) entry which is preliminary data.</text>
</comment>
<dbReference type="PANTHER" id="PTHR19959:SF119">
    <property type="entry name" value="FUNGAL LIPASE-LIKE DOMAIN-CONTAINING PROTEIN"/>
    <property type="match status" value="1"/>
</dbReference>
<dbReference type="Pfam" id="PF13181">
    <property type="entry name" value="TPR_8"/>
    <property type="match status" value="1"/>
</dbReference>
<accession>A0A9P1C627</accession>
<evidence type="ECO:0000313" key="3">
    <source>
        <dbReference type="Proteomes" id="UP001152797"/>
    </source>
</evidence>
<reference evidence="2" key="2">
    <citation type="submission" date="2024-04" db="EMBL/GenBank/DDBJ databases">
        <authorList>
            <person name="Chen Y."/>
            <person name="Shah S."/>
            <person name="Dougan E. K."/>
            <person name="Thang M."/>
            <person name="Chan C."/>
        </authorList>
    </citation>
    <scope>NUCLEOTIDE SEQUENCE [LARGE SCALE GENOMIC DNA]</scope>
</reference>
<name>A0A9P1C627_9DINO</name>
<gene>
    <name evidence="1" type="ORF">C1SCF055_LOCUS12791</name>
</gene>
<dbReference type="Gene3D" id="1.25.40.10">
    <property type="entry name" value="Tetratricopeptide repeat domain"/>
    <property type="match status" value="2"/>
</dbReference>
<dbReference type="Pfam" id="PF13374">
    <property type="entry name" value="TPR_10"/>
    <property type="match status" value="1"/>
</dbReference>
<keyword evidence="3" id="KW-1185">Reference proteome</keyword>
<dbReference type="EMBL" id="CAMXCT030000979">
    <property type="protein sequence ID" value="CAL4772644.1"/>
    <property type="molecule type" value="Genomic_DNA"/>
</dbReference>
<sequence length="225" mass="24300">MPARQQNSPRHGCCIACSWQVVFASLEESLRMMRSLLGDTDHPNMAATLSALGKLYLQAGGIAKAKENLEESLRMTQSLISGTCHPDTAATLLALGKLYLQDGDATKAQNCLEESLLMTRRLLPDIGDNDTSSKAATLLACGEVCLRIYGSRYFHQAPRLLEGALLMTRSCLGEASHPEIAPALLALGKLYLQAGDLTNSKSCLEESLRMTRSLLGDTQMQGTPT</sequence>
<dbReference type="SMART" id="SM00028">
    <property type="entry name" value="TPR"/>
    <property type="match status" value="3"/>
</dbReference>
<organism evidence="1">
    <name type="scientific">Cladocopium goreaui</name>
    <dbReference type="NCBI Taxonomy" id="2562237"/>
    <lineage>
        <taxon>Eukaryota</taxon>
        <taxon>Sar</taxon>
        <taxon>Alveolata</taxon>
        <taxon>Dinophyceae</taxon>
        <taxon>Suessiales</taxon>
        <taxon>Symbiodiniaceae</taxon>
        <taxon>Cladocopium</taxon>
    </lineage>
</organism>